<reference evidence="2 3" key="1">
    <citation type="submission" date="2019-08" db="EMBL/GenBank/DDBJ databases">
        <authorList>
            <person name="Herpell B J."/>
        </authorList>
    </citation>
    <scope>NUCLEOTIDE SEQUENCE [LARGE SCALE GENOMIC DNA]</scope>
    <source>
        <strain evidence="3">Msb3</strain>
        <plasmid evidence="2 3">pI</plasmid>
    </source>
</reference>
<proteinExistence type="predicted"/>
<keyword evidence="1" id="KW-1133">Transmembrane helix</keyword>
<evidence type="ECO:0000256" key="1">
    <source>
        <dbReference type="SAM" id="Phobius"/>
    </source>
</evidence>
<keyword evidence="1" id="KW-0812">Transmembrane</keyword>
<accession>A0A5Q4Z2R1</accession>
<evidence type="ECO:0000313" key="3">
    <source>
        <dbReference type="Proteomes" id="UP000325811"/>
    </source>
</evidence>
<keyword evidence="3" id="KW-1185">Reference proteome</keyword>
<geneLocation type="plasmid" evidence="2 3">
    <name>pI</name>
</geneLocation>
<dbReference type="KEGG" id="pdio:PDMSB3_0098.2"/>
<feature type="transmembrane region" description="Helical" evidence="1">
    <location>
        <begin position="20"/>
        <end position="40"/>
    </location>
</feature>
<organism evidence="2 3">
    <name type="scientific">Paraburkholderia dioscoreae</name>
    <dbReference type="NCBI Taxonomy" id="2604047"/>
    <lineage>
        <taxon>Bacteria</taxon>
        <taxon>Pseudomonadati</taxon>
        <taxon>Pseudomonadota</taxon>
        <taxon>Betaproteobacteria</taxon>
        <taxon>Burkholderiales</taxon>
        <taxon>Burkholderiaceae</taxon>
        <taxon>Paraburkholderia</taxon>
    </lineage>
</organism>
<dbReference type="RefSeq" id="WP_165189884.1">
    <property type="nucleotide sequence ID" value="NZ_LR699555.1"/>
</dbReference>
<dbReference type="Proteomes" id="UP000325811">
    <property type="component" value="Plasmid pI"/>
</dbReference>
<name>A0A5Q4Z2R1_9BURK</name>
<gene>
    <name evidence="2" type="ORF">PDMSB3_0098</name>
</gene>
<keyword evidence="2" id="KW-0614">Plasmid</keyword>
<dbReference type="AlphaFoldDB" id="A0A5Q4Z2R1"/>
<protein>
    <submittedName>
        <fullName evidence="2">Type VI secretion protein</fullName>
    </submittedName>
</protein>
<dbReference type="Pfam" id="PF05309">
    <property type="entry name" value="TraE"/>
    <property type="match status" value="1"/>
</dbReference>
<keyword evidence="1" id="KW-0472">Membrane</keyword>
<dbReference type="InterPro" id="IPR007973">
    <property type="entry name" value="Pilus_assembly_TraE"/>
</dbReference>
<dbReference type="EMBL" id="LR699555">
    <property type="protein sequence ID" value="VVD30934.1"/>
    <property type="molecule type" value="Genomic_DNA"/>
</dbReference>
<evidence type="ECO:0000313" key="2">
    <source>
        <dbReference type="EMBL" id="VVD30934.1"/>
    </source>
</evidence>
<sequence>MDLPNRNKSVAELNKRNGLLSIGVACIGVAMLILAIKVFFTNVVVVNRVPGMPDGAKIEKNGMDTGAKRAIAYAVTNALASVNPSNGESTKQFVQPFLSAAAYTKVSQAIDAKVAMLSAQHELGSYYFVLRGFDQDEKLGRVFVRGDLHTVNAAKDTAEPYVFDFPVHFENYQMILDDVASYPGDKVHNSQWIQAQTKK</sequence>